<dbReference type="Proteomes" id="UP000307173">
    <property type="component" value="Unassembled WGS sequence"/>
</dbReference>
<evidence type="ECO:0000313" key="2">
    <source>
        <dbReference type="Proteomes" id="UP000307173"/>
    </source>
</evidence>
<keyword evidence="2" id="KW-1185">Reference proteome</keyword>
<dbReference type="AlphaFoldDB" id="A0A4T0WVX6"/>
<reference evidence="1 2" key="1">
    <citation type="journal article" date="2019" name="Front. Genet.">
        <title>Whole-Genome Sequencing of the Opportunistic Yeast Pathogen Candida inconspicua Uncovers Its Hybrid Origin.</title>
        <authorList>
            <person name="Mixao V."/>
            <person name="Hansen A.P."/>
            <person name="Saus E."/>
            <person name="Boekhout T."/>
            <person name="Lass-Florl C."/>
            <person name="Gabaldon T."/>
        </authorList>
    </citation>
    <scope>NUCLEOTIDE SEQUENCE [LARGE SCALE GENOMIC DNA]</scope>
    <source>
        <strain evidence="1 2">CBS 180</strain>
    </source>
</reference>
<comment type="caution">
    <text evidence="1">The sequence shown here is derived from an EMBL/GenBank/DDBJ whole genome shotgun (WGS) entry which is preliminary data.</text>
</comment>
<proteinExistence type="predicted"/>
<accession>A0A4T0WVX6</accession>
<organism evidence="1 2">
    <name type="scientific">Pichia inconspicua</name>
    <dbReference type="NCBI Taxonomy" id="52247"/>
    <lineage>
        <taxon>Eukaryota</taxon>
        <taxon>Fungi</taxon>
        <taxon>Dikarya</taxon>
        <taxon>Ascomycota</taxon>
        <taxon>Saccharomycotina</taxon>
        <taxon>Pichiomycetes</taxon>
        <taxon>Pichiales</taxon>
        <taxon>Pichiaceae</taxon>
        <taxon>Pichia</taxon>
    </lineage>
</organism>
<dbReference type="STRING" id="52247.A0A4T0WVX6"/>
<sequence>MYSLAVTMPTNTNNSHNPNYSINYTHSLNEYDSGTCDSSCTDQHSHEENTLLHSHGHNISLQVNGNDVESLYNFFTHEASSYHPDDINFNLQHTPFETLDTNIKSDSLLQQPSISQQNSDSFFTDLSNNVDVNSYNSSNINLSEFGNLLQRHQSVPNFVSTSSLSPEYQNQSRRSKLYETQSRAYSLSPHTVGSNIIPSNDSNFTDFGAPNKNVDTRSISSTMLTSSLIAEPSLHTHNYHPPSFDLEREVKSIVRLAHRNKDINIADIKDPQKSASLKAKILKKIKSESTNLSNSLQANKRVRKIKPKQMPDIQTSVRHFKAIGRPLTSTTKVRLTLVPSLPTLYSMLATEPIESLSKPPTAYKDLRGRFHILKKGKLFDFQIDDELKYDSTVDWRFKTVSANDVSSQVSTPNSTVSNLSFSDTTSTGAGSGGVFPGKYQTVVFIDSDDHLPKQPAPPQFPSAIGIDDEGFPMYKDINLAIQELFGVPEYTLLRVTRAAAFEKTGAIVLKMETIKPGDPWIDDDEFDLRLMYKLFSTDDVPGSTIESSPTSSETDQITTTFLKKKIARPRYKSYMRIYLLPRDTNVVMYTRESMLRRDIVNGTLKLHDNTDPRLILTSFDYTNVLRELKIIQ</sequence>
<protein>
    <submittedName>
        <fullName evidence="1">Uncharacterized protein</fullName>
    </submittedName>
</protein>
<evidence type="ECO:0000313" key="1">
    <source>
        <dbReference type="EMBL" id="TID13299.1"/>
    </source>
</evidence>
<dbReference type="OrthoDB" id="3980854at2759"/>
<gene>
    <name evidence="1" type="ORF">CANINC_004985</name>
</gene>
<name>A0A4T0WVX6_9ASCO</name>
<dbReference type="EMBL" id="SELW01000680">
    <property type="protein sequence ID" value="TID13299.1"/>
    <property type="molecule type" value="Genomic_DNA"/>
</dbReference>